<dbReference type="AlphaFoldDB" id="A0A0V1PRH2"/>
<dbReference type="InterPro" id="IPR051324">
    <property type="entry name" value="Stress/Tellurium_Resist"/>
</dbReference>
<dbReference type="RefSeq" id="XP_015464938.1">
    <property type="nucleotide sequence ID" value="XM_015614230.1"/>
</dbReference>
<protein>
    <submittedName>
        <fullName evidence="1">Uncharacterized protein</fullName>
    </submittedName>
</protein>
<gene>
    <name evidence="1" type="ORF">AC631_05401</name>
</gene>
<dbReference type="Proteomes" id="UP000054251">
    <property type="component" value="Unassembled WGS sequence"/>
</dbReference>
<dbReference type="PANTHER" id="PTHR32097:SF18">
    <property type="entry name" value="RING-TYPE DOMAIN-CONTAINING PROTEIN"/>
    <property type="match status" value="1"/>
</dbReference>
<comment type="caution">
    <text evidence="1">The sequence shown here is derived from an EMBL/GenBank/DDBJ whole genome shotgun (WGS) entry which is preliminary data.</text>
</comment>
<organism evidence="1 2">
    <name type="scientific">Debaryomyces fabryi</name>
    <dbReference type="NCBI Taxonomy" id="58627"/>
    <lineage>
        <taxon>Eukaryota</taxon>
        <taxon>Fungi</taxon>
        <taxon>Dikarya</taxon>
        <taxon>Ascomycota</taxon>
        <taxon>Saccharomycotina</taxon>
        <taxon>Pichiomycetes</taxon>
        <taxon>Debaryomycetaceae</taxon>
        <taxon>Debaryomyces</taxon>
    </lineage>
</organism>
<evidence type="ECO:0000313" key="2">
    <source>
        <dbReference type="Proteomes" id="UP000054251"/>
    </source>
</evidence>
<dbReference type="EMBL" id="LMYN01000203">
    <property type="protein sequence ID" value="KRZ98835.1"/>
    <property type="molecule type" value="Genomic_DNA"/>
</dbReference>
<dbReference type="GeneID" id="26842410"/>
<dbReference type="PANTHER" id="PTHR32097">
    <property type="entry name" value="CAMP-BINDING PROTEIN 1-RELATED"/>
    <property type="match status" value="1"/>
</dbReference>
<proteinExistence type="predicted"/>
<accession>A0A0V1PRH2</accession>
<reference evidence="1 2" key="1">
    <citation type="submission" date="2015-11" db="EMBL/GenBank/DDBJ databases">
        <title>The genome of Debaryomyces fabryi.</title>
        <authorList>
            <person name="Tafer H."/>
            <person name="Lopandic K."/>
        </authorList>
    </citation>
    <scope>NUCLEOTIDE SEQUENCE [LARGE SCALE GENOMIC DNA]</scope>
    <source>
        <strain evidence="1 2">CBS 789</strain>
    </source>
</reference>
<dbReference type="OrthoDB" id="4034597at2759"/>
<sequence>MNIFEKVALNKLNSIVYNNVVENETVLNISVITFAHEMLNLGFSITEEVYNYLCNLKHSEKKCTEILETAKESVGAHVKMKAFYPDYPLQVMNMPEAELYFLAAIHYWSHGHWKPFYIESSRLELNEMTHKITISLISINHVKAYFYKILSSKQGVPEGLITFVEKAIDEGWATGFTGEIPFKENLCRVAAFLVKNGESIDNIISTSTDILRVMASLSESDIELKNKIRFKSLSRRYRRVIISALEKVINISDIKAYESLWKIAFHSLHVGEYGGKTAEIASRFRNERNVKTSETIIAEAIKKGNTELAVKKLIHKPSVFARSLDKLLRDSNKETAELILKQFDSIINKIDSKILLLLLGHFKGRKVNESTTRVVFTAGSLGKAILAPKLAELDKDILTTITRSVTIELEKQFYKRGILKDKAVFIAPEAKSVLLPSQLSSISDNKRTISRGSRIPIDIISQDIEKNTLRMFIHWIGKDQDLSALFLSEDLNSLSHIAFTNLKEGFAWHSGDIRSAPAPDGASEFIDIDLIKAQESGKRYVCMDVRVFSGSSFLEHEQSFAGFMIRKEPQSGEIFEPSTVRCKFDITNNGKSASICLFDMKTREMIWIDTKMLTRRHVSNSLVNNIASSVDVIRAFLKMEQSKVNINELISMHARAVGAKIVSQRDEADFVVGLGEGNLDVYDFTTINAIWI</sequence>
<keyword evidence="2" id="KW-1185">Reference proteome</keyword>
<name>A0A0V1PRH2_9ASCO</name>
<evidence type="ECO:0000313" key="1">
    <source>
        <dbReference type="EMBL" id="KRZ98835.1"/>
    </source>
</evidence>